<accession>A0A6J4PZC0</accession>
<dbReference type="EMBL" id="CADCUX010000552">
    <property type="protein sequence ID" value="CAA9430139.1"/>
    <property type="molecule type" value="Genomic_DNA"/>
</dbReference>
<proteinExistence type="predicted"/>
<sequence>GLSNRFVSAERCRRPARRRLPPARVHAVPAGAVRQSDRPLRLRLDRLGGAAAAQGAARRAPHRHGQRGCRLAGRPGSTGGAAGAPRRRLAGAAAAGVARASAPAGFVPDRAGDHLRDPVVGARGLARGRRDRPPVRTAAAAVPARDPAGGRDRPVAAGLAGRAAGDLDADRL</sequence>
<organism evidence="2">
    <name type="scientific">uncultured Ramlibacter sp</name>
    <dbReference type="NCBI Taxonomy" id="260755"/>
    <lineage>
        <taxon>Bacteria</taxon>
        <taxon>Pseudomonadati</taxon>
        <taxon>Pseudomonadota</taxon>
        <taxon>Betaproteobacteria</taxon>
        <taxon>Burkholderiales</taxon>
        <taxon>Comamonadaceae</taxon>
        <taxon>Ramlibacter</taxon>
        <taxon>environmental samples</taxon>
    </lineage>
</organism>
<dbReference type="AlphaFoldDB" id="A0A6J4PZC0"/>
<reference evidence="2" key="1">
    <citation type="submission" date="2020-02" db="EMBL/GenBank/DDBJ databases">
        <authorList>
            <person name="Meier V. D."/>
        </authorList>
    </citation>
    <scope>NUCLEOTIDE SEQUENCE</scope>
    <source>
        <strain evidence="2">AVDCRST_MAG51</strain>
    </source>
</reference>
<dbReference type="GO" id="GO:0051301">
    <property type="term" value="P:cell division"/>
    <property type="evidence" value="ECO:0007669"/>
    <property type="project" value="UniProtKB-KW"/>
</dbReference>
<gene>
    <name evidence="2" type="ORF">AVDCRST_MAG51-2568</name>
</gene>
<feature type="region of interest" description="Disordered" evidence="1">
    <location>
        <begin position="124"/>
        <end position="172"/>
    </location>
</feature>
<keyword evidence="2" id="KW-0132">Cell division</keyword>
<keyword evidence="2" id="KW-0131">Cell cycle</keyword>
<feature type="compositionally biased region" description="Low complexity" evidence="1">
    <location>
        <begin position="135"/>
        <end position="147"/>
    </location>
</feature>
<feature type="compositionally biased region" description="Low complexity" evidence="1">
    <location>
        <begin position="156"/>
        <end position="166"/>
    </location>
</feature>
<feature type="non-terminal residue" evidence="2">
    <location>
        <position position="1"/>
    </location>
</feature>
<protein>
    <submittedName>
        <fullName evidence="2">Cell division integral membrane protein, YggT and half-length relatives</fullName>
    </submittedName>
</protein>
<evidence type="ECO:0000313" key="2">
    <source>
        <dbReference type="EMBL" id="CAA9430139.1"/>
    </source>
</evidence>
<feature type="region of interest" description="Disordered" evidence="1">
    <location>
        <begin position="53"/>
        <end position="87"/>
    </location>
</feature>
<name>A0A6J4PZC0_9BURK</name>
<feature type="non-terminal residue" evidence="2">
    <location>
        <position position="172"/>
    </location>
</feature>
<evidence type="ECO:0000256" key="1">
    <source>
        <dbReference type="SAM" id="MobiDB-lite"/>
    </source>
</evidence>